<protein>
    <recommendedName>
        <fullName evidence="4">Beta-hydroxyacyl-ACP dehydratase</fullName>
    </recommendedName>
</protein>
<evidence type="ECO:0000313" key="3">
    <source>
        <dbReference type="Proteomes" id="UP001472677"/>
    </source>
</evidence>
<accession>A0ABR2A261</accession>
<keyword evidence="3" id="KW-1185">Reference proteome</keyword>
<dbReference type="Proteomes" id="UP001472677">
    <property type="component" value="Unassembled WGS sequence"/>
</dbReference>
<proteinExistence type="predicted"/>
<reference evidence="2 3" key="1">
    <citation type="journal article" date="2024" name="G3 (Bethesda)">
        <title>Genome assembly of Hibiscus sabdariffa L. provides insights into metabolisms of medicinal natural products.</title>
        <authorList>
            <person name="Kim T."/>
        </authorList>
    </citation>
    <scope>NUCLEOTIDE SEQUENCE [LARGE SCALE GENOMIC DNA]</scope>
    <source>
        <strain evidence="2">TK-2024</strain>
        <tissue evidence="2">Old leaves</tissue>
    </source>
</reference>
<dbReference type="CDD" id="cd01288">
    <property type="entry name" value="FabZ"/>
    <property type="match status" value="1"/>
</dbReference>
<dbReference type="PANTHER" id="PTHR30272:SF1">
    <property type="entry name" value="3-HYDROXYACYL-[ACYL-CARRIER-PROTEIN] DEHYDRATASE"/>
    <property type="match status" value="1"/>
</dbReference>
<dbReference type="PANTHER" id="PTHR30272">
    <property type="entry name" value="3-HYDROXYACYL-[ACYL-CARRIER-PROTEIN] DEHYDRATASE"/>
    <property type="match status" value="1"/>
</dbReference>
<dbReference type="SUPFAM" id="SSF54637">
    <property type="entry name" value="Thioesterase/thiol ester dehydrase-isomerase"/>
    <property type="match status" value="1"/>
</dbReference>
<keyword evidence="1" id="KW-0456">Lyase</keyword>
<name>A0ABR2A261_9ROSI</name>
<dbReference type="EMBL" id="JBBPBM010001112">
    <property type="protein sequence ID" value="KAK8487119.1"/>
    <property type="molecule type" value="Genomic_DNA"/>
</dbReference>
<gene>
    <name evidence="2" type="ORF">V6N12_011409</name>
</gene>
<comment type="caution">
    <text evidence="2">The sequence shown here is derived from an EMBL/GenBank/DDBJ whole genome shotgun (WGS) entry which is preliminary data.</text>
</comment>
<dbReference type="Pfam" id="PF07977">
    <property type="entry name" value="FabA"/>
    <property type="match status" value="1"/>
</dbReference>
<evidence type="ECO:0000313" key="2">
    <source>
        <dbReference type="EMBL" id="KAK8487119.1"/>
    </source>
</evidence>
<dbReference type="Gene3D" id="3.10.129.10">
    <property type="entry name" value="Hotdog Thioesterase"/>
    <property type="match status" value="1"/>
</dbReference>
<evidence type="ECO:0008006" key="4">
    <source>
        <dbReference type="Google" id="ProtNLM"/>
    </source>
</evidence>
<sequence>MALASNSLVSFIHGSLSQPTRHFHPLPLPGSPSLSLKLARRSNSPLLCSLDASNSTDKETPIETRFPAYPTVMDINKIRDVLPHRFPFLLVDRVIEYNPGVSAVGIKNVTINDNFFPGHFPERPIMPGVLMVEVPFFFPG</sequence>
<organism evidence="2 3">
    <name type="scientific">Hibiscus sabdariffa</name>
    <name type="common">roselle</name>
    <dbReference type="NCBI Taxonomy" id="183260"/>
    <lineage>
        <taxon>Eukaryota</taxon>
        <taxon>Viridiplantae</taxon>
        <taxon>Streptophyta</taxon>
        <taxon>Embryophyta</taxon>
        <taxon>Tracheophyta</taxon>
        <taxon>Spermatophyta</taxon>
        <taxon>Magnoliopsida</taxon>
        <taxon>eudicotyledons</taxon>
        <taxon>Gunneridae</taxon>
        <taxon>Pentapetalae</taxon>
        <taxon>rosids</taxon>
        <taxon>malvids</taxon>
        <taxon>Malvales</taxon>
        <taxon>Malvaceae</taxon>
        <taxon>Malvoideae</taxon>
        <taxon>Hibiscus</taxon>
    </lineage>
</organism>
<dbReference type="InterPro" id="IPR029069">
    <property type="entry name" value="HotDog_dom_sf"/>
</dbReference>
<evidence type="ECO:0000256" key="1">
    <source>
        <dbReference type="ARBA" id="ARBA00023239"/>
    </source>
</evidence>
<dbReference type="InterPro" id="IPR013114">
    <property type="entry name" value="FabA_FabZ"/>
</dbReference>